<evidence type="ECO:0000256" key="1">
    <source>
        <dbReference type="ARBA" id="ARBA00023015"/>
    </source>
</evidence>
<dbReference type="Pfam" id="PF07729">
    <property type="entry name" value="FCD"/>
    <property type="match status" value="1"/>
</dbReference>
<dbReference type="InterPro" id="IPR036388">
    <property type="entry name" value="WH-like_DNA-bd_sf"/>
</dbReference>
<evidence type="ECO:0000256" key="3">
    <source>
        <dbReference type="ARBA" id="ARBA00023163"/>
    </source>
</evidence>
<dbReference type="EMBL" id="NIPW01000005">
    <property type="protein sequence ID" value="OWJ80200.1"/>
    <property type="molecule type" value="Genomic_DNA"/>
</dbReference>
<keyword evidence="6" id="KW-1185">Reference proteome</keyword>
<evidence type="ECO:0000313" key="6">
    <source>
        <dbReference type="Proteomes" id="UP000196878"/>
    </source>
</evidence>
<keyword evidence="1" id="KW-0805">Transcription regulation</keyword>
<evidence type="ECO:0000256" key="2">
    <source>
        <dbReference type="ARBA" id="ARBA00023125"/>
    </source>
</evidence>
<sequence>MTRLVHTKSAPAEEASGSSTYALERLRRYIDDLLHQPGARLPTERQLVVELGVGRRAVRRALEVLEAEGLIRRKQGAGTFVGGLHPLPEATRDLVTMTDLLEIMEVRLRLEPQLAQLAALRARPEQVSRMRVIAERIRDYQDPDEGELWDGALHRLIAQAAGNTLFLSLFDIVNRIRQDDAWQRTRDQMRSETSRAPIFEQHSAVVQAIADRDPGAAGEAMRDHLMFLHNKLIGQTIYDAALFREAQHNSNLSQSLPDGDPTP</sequence>
<dbReference type="PANTHER" id="PTHR43537">
    <property type="entry name" value="TRANSCRIPTIONAL REGULATOR, GNTR FAMILY"/>
    <property type="match status" value="1"/>
</dbReference>
<dbReference type="SMART" id="SM00895">
    <property type="entry name" value="FCD"/>
    <property type="match status" value="1"/>
</dbReference>
<accession>A0A212AFC6</accession>
<dbReference type="PANTHER" id="PTHR43537:SF5">
    <property type="entry name" value="UXU OPERON TRANSCRIPTIONAL REGULATOR"/>
    <property type="match status" value="1"/>
</dbReference>
<dbReference type="SUPFAM" id="SSF46785">
    <property type="entry name" value="Winged helix' DNA-binding domain"/>
    <property type="match status" value="1"/>
</dbReference>
<dbReference type="RefSeq" id="WP_088214034.1">
    <property type="nucleotide sequence ID" value="NZ_NIPW01000005.1"/>
</dbReference>
<protein>
    <submittedName>
        <fullName evidence="5">GntR family transcriptional regulator</fullName>
    </submittedName>
</protein>
<dbReference type="Pfam" id="PF00392">
    <property type="entry name" value="GntR"/>
    <property type="match status" value="1"/>
</dbReference>
<dbReference type="GO" id="GO:0003677">
    <property type="term" value="F:DNA binding"/>
    <property type="evidence" value="ECO:0007669"/>
    <property type="project" value="UniProtKB-KW"/>
</dbReference>
<comment type="caution">
    <text evidence="5">The sequence shown here is derived from an EMBL/GenBank/DDBJ whole genome shotgun (WGS) entry which is preliminary data.</text>
</comment>
<keyword evidence="2" id="KW-0238">DNA-binding</keyword>
<dbReference type="InterPro" id="IPR000524">
    <property type="entry name" value="Tscrpt_reg_HTH_GntR"/>
</dbReference>
<dbReference type="InterPro" id="IPR011711">
    <property type="entry name" value="GntR_C"/>
</dbReference>
<dbReference type="PRINTS" id="PR00035">
    <property type="entry name" value="HTHGNTR"/>
</dbReference>
<feature type="domain" description="HTH gntR-type" evidence="4">
    <location>
        <begin position="16"/>
        <end position="84"/>
    </location>
</feature>
<dbReference type="Gene3D" id="1.10.10.10">
    <property type="entry name" value="Winged helix-like DNA-binding domain superfamily/Winged helix DNA-binding domain"/>
    <property type="match status" value="1"/>
</dbReference>
<reference evidence="5 6" key="1">
    <citation type="submission" date="2016-12" db="EMBL/GenBank/DDBJ databases">
        <title>Comparison of Traditional DNA-DNA Hybridization with In Silico Genomic Analysis.</title>
        <authorList>
            <person name="Nicholson A.C."/>
            <person name="Humrighouse B.W."/>
            <person name="Graziano J."/>
            <person name="Lasker B."/>
            <person name="Whitney A.M."/>
            <person name="Mcquiston J.R."/>
        </authorList>
    </citation>
    <scope>NUCLEOTIDE SEQUENCE [LARGE SCALE GENOMIC DNA]</scope>
    <source>
        <strain evidence="5 6">H2240</strain>
    </source>
</reference>
<dbReference type="SMART" id="SM00345">
    <property type="entry name" value="HTH_GNTR"/>
    <property type="match status" value="1"/>
</dbReference>
<proteinExistence type="predicted"/>
<dbReference type="OrthoDB" id="284307at2"/>
<dbReference type="PROSITE" id="PS50949">
    <property type="entry name" value="HTH_GNTR"/>
    <property type="match status" value="1"/>
</dbReference>
<dbReference type="Gene3D" id="1.20.120.530">
    <property type="entry name" value="GntR ligand-binding domain-like"/>
    <property type="match status" value="1"/>
</dbReference>
<name>A0A212AFC6_9RHOB</name>
<dbReference type="InterPro" id="IPR036390">
    <property type="entry name" value="WH_DNA-bd_sf"/>
</dbReference>
<dbReference type="CDD" id="cd07377">
    <property type="entry name" value="WHTH_GntR"/>
    <property type="match status" value="1"/>
</dbReference>
<organism evidence="5 6">
    <name type="scientific">Haematobacter genomosp. 1</name>
    <dbReference type="NCBI Taxonomy" id="366618"/>
    <lineage>
        <taxon>Bacteria</taxon>
        <taxon>Pseudomonadati</taxon>
        <taxon>Pseudomonadota</taxon>
        <taxon>Alphaproteobacteria</taxon>
        <taxon>Rhodobacterales</taxon>
        <taxon>Paracoccaceae</taxon>
        <taxon>Haematobacter</taxon>
    </lineage>
</organism>
<evidence type="ECO:0000259" key="4">
    <source>
        <dbReference type="PROSITE" id="PS50949"/>
    </source>
</evidence>
<dbReference type="InterPro" id="IPR008920">
    <property type="entry name" value="TF_FadR/GntR_C"/>
</dbReference>
<keyword evidence="3" id="KW-0804">Transcription</keyword>
<dbReference type="AlphaFoldDB" id="A0A212AFC6"/>
<evidence type="ECO:0000313" key="5">
    <source>
        <dbReference type="EMBL" id="OWJ80200.1"/>
    </source>
</evidence>
<dbReference type="Proteomes" id="UP000196878">
    <property type="component" value="Unassembled WGS sequence"/>
</dbReference>
<dbReference type="GO" id="GO:0003700">
    <property type="term" value="F:DNA-binding transcription factor activity"/>
    <property type="evidence" value="ECO:0007669"/>
    <property type="project" value="InterPro"/>
</dbReference>
<gene>
    <name evidence="5" type="ORF">CDV49_02655</name>
</gene>
<dbReference type="SUPFAM" id="SSF48008">
    <property type="entry name" value="GntR ligand-binding domain-like"/>
    <property type="match status" value="1"/>
</dbReference>